<sequence length="707" mass="78704">MESTPVNWETLDNLLIDFAKSENLIEDSSSSFSPSSSPSSSSSYHSRLVIRQIRRSLESGDIDAAMDLLQLHAPSILLDHRILFRLHKQKFIELLRKGKAEDRDSAIDCLRTALAPCALDAYPEAYEEFKHVLLAFIYDKDDQNSPVANEWSEMRRFDLAGLMSSVLRAHLHAYDPIFSMALRYLISIHRAYCLRQGITSPISDLTERLLLEERDPPATPQDTLYELPPFDEVDIQALAHAVELTRQGAIDSLRYAKGDLLQAFQNELCRIRLDVPLLDQLVREYCVYRGIVDSALPKHSTPDPVKFSQQDPGYCSSRDCSLELDCNAGKHSDGETSVTNGHMDGSPENNADVTSMQGVDVEVRYASEPPSNHEDCSTSGSQLENLRVLQQSRLLGNGERNKRKRWRGRYDDSSNMPDASLEEHIKQDHSISTTVSTISKEKQGSEKLSVLDINNMEDKFEIMLGMKELAGKGMAAEVVDEVNAVDPNFFVQNSVLLFQLKQVEFLKLVSSGDYNAALKVACSHLGPLAANDPALLKPLKETLLALLRPNEDALGNALPLHALAASLQVAFGRRLGVEEPQLMKIMRATLYTHNEWFKLQMCKDRFEGLLRIDSLKEVNTPFLAAVSTSKSYADSCTHGSSQVTISSGTRISEDGSSPTQVSSRDVICDESAILKVMEFLALPRADAIHLLAQYNGNAETVIQQIFA</sequence>
<evidence type="ECO:0000313" key="4">
    <source>
        <dbReference type="Proteomes" id="UP000634136"/>
    </source>
</evidence>
<dbReference type="PANTHER" id="PTHR12864">
    <property type="entry name" value="RAN BINDING PROTEIN 9-RELATED"/>
    <property type="match status" value="1"/>
</dbReference>
<dbReference type="InterPro" id="IPR006595">
    <property type="entry name" value="CTLH_C"/>
</dbReference>
<evidence type="ECO:0000313" key="3">
    <source>
        <dbReference type="EMBL" id="KAF7809819.1"/>
    </source>
</evidence>
<feature type="domain" description="CTLH" evidence="2">
    <location>
        <begin position="459"/>
        <end position="516"/>
    </location>
</feature>
<comment type="caution">
    <text evidence="3">The sequence shown here is derived from an EMBL/GenBank/DDBJ whole genome shotgun (WGS) entry which is preliminary data.</text>
</comment>
<dbReference type="AlphaFoldDB" id="A0A834T558"/>
<organism evidence="3 4">
    <name type="scientific">Senna tora</name>
    <dbReference type="NCBI Taxonomy" id="362788"/>
    <lineage>
        <taxon>Eukaryota</taxon>
        <taxon>Viridiplantae</taxon>
        <taxon>Streptophyta</taxon>
        <taxon>Embryophyta</taxon>
        <taxon>Tracheophyta</taxon>
        <taxon>Spermatophyta</taxon>
        <taxon>Magnoliopsida</taxon>
        <taxon>eudicotyledons</taxon>
        <taxon>Gunneridae</taxon>
        <taxon>Pentapetalae</taxon>
        <taxon>rosids</taxon>
        <taxon>fabids</taxon>
        <taxon>Fabales</taxon>
        <taxon>Fabaceae</taxon>
        <taxon>Caesalpinioideae</taxon>
        <taxon>Cassia clade</taxon>
        <taxon>Senna</taxon>
    </lineage>
</organism>
<name>A0A834T558_9FABA</name>
<keyword evidence="4" id="KW-1185">Reference proteome</keyword>
<evidence type="ECO:0000256" key="1">
    <source>
        <dbReference type="SAM" id="MobiDB-lite"/>
    </source>
</evidence>
<gene>
    <name evidence="3" type="ORF">G2W53_036562</name>
</gene>
<dbReference type="Pfam" id="PF10607">
    <property type="entry name" value="CTLH"/>
    <property type="match status" value="1"/>
</dbReference>
<dbReference type="InterPro" id="IPR050618">
    <property type="entry name" value="Ubq-SigPath_Reg"/>
</dbReference>
<proteinExistence type="predicted"/>
<dbReference type="EMBL" id="JAAIUW010000011">
    <property type="protein sequence ID" value="KAF7809819.1"/>
    <property type="molecule type" value="Genomic_DNA"/>
</dbReference>
<dbReference type="SMART" id="SM00668">
    <property type="entry name" value="CTLH"/>
    <property type="match status" value="2"/>
</dbReference>
<protein>
    <submittedName>
        <fullName evidence="3">Putative CTLH/CRA to LisH motif domain-containing protein</fullName>
    </submittedName>
</protein>
<reference evidence="3" key="1">
    <citation type="submission" date="2020-09" db="EMBL/GenBank/DDBJ databases">
        <title>Genome-Enabled Discovery of Anthraquinone Biosynthesis in Senna tora.</title>
        <authorList>
            <person name="Kang S.-H."/>
            <person name="Pandey R.P."/>
            <person name="Lee C.-M."/>
            <person name="Sim J.-S."/>
            <person name="Jeong J.-T."/>
            <person name="Choi B.-S."/>
            <person name="Jung M."/>
            <person name="Ginzburg D."/>
            <person name="Zhao K."/>
            <person name="Won S.Y."/>
            <person name="Oh T.-J."/>
            <person name="Yu Y."/>
            <person name="Kim N.-H."/>
            <person name="Lee O.R."/>
            <person name="Lee T.-H."/>
            <person name="Bashyal P."/>
            <person name="Kim T.-S."/>
            <person name="Lee W.-H."/>
            <person name="Kawkins C."/>
            <person name="Kim C.-K."/>
            <person name="Kim J.S."/>
            <person name="Ahn B.O."/>
            <person name="Rhee S.Y."/>
            <person name="Sohng J.K."/>
        </authorList>
    </citation>
    <scope>NUCLEOTIDE SEQUENCE</scope>
    <source>
        <tissue evidence="3">Leaf</tissue>
    </source>
</reference>
<dbReference type="Proteomes" id="UP000634136">
    <property type="component" value="Unassembled WGS sequence"/>
</dbReference>
<feature type="domain" description="CTLH" evidence="2">
    <location>
        <begin position="46"/>
        <end position="102"/>
    </location>
</feature>
<dbReference type="OrthoDB" id="2415936at2759"/>
<evidence type="ECO:0000259" key="2">
    <source>
        <dbReference type="PROSITE" id="PS50897"/>
    </source>
</evidence>
<feature type="region of interest" description="Disordered" evidence="1">
    <location>
        <begin position="331"/>
        <end position="353"/>
    </location>
</feature>
<dbReference type="InterPro" id="IPR024964">
    <property type="entry name" value="CTLH/CRA"/>
</dbReference>
<feature type="region of interest" description="Disordered" evidence="1">
    <location>
        <begin position="395"/>
        <end position="416"/>
    </location>
</feature>
<dbReference type="PROSITE" id="PS50897">
    <property type="entry name" value="CTLH"/>
    <property type="match status" value="2"/>
</dbReference>
<accession>A0A834T558</accession>